<organism evidence="2 3">
    <name type="scientific">Planobispora siamensis</name>
    <dbReference type="NCBI Taxonomy" id="936338"/>
    <lineage>
        <taxon>Bacteria</taxon>
        <taxon>Bacillati</taxon>
        <taxon>Actinomycetota</taxon>
        <taxon>Actinomycetes</taxon>
        <taxon>Streptosporangiales</taxon>
        <taxon>Streptosporangiaceae</taxon>
        <taxon>Planobispora</taxon>
    </lineage>
</organism>
<dbReference type="InterPro" id="IPR029052">
    <property type="entry name" value="Metallo-depent_PP-like"/>
</dbReference>
<feature type="domain" description="Calcineurin-like phosphoesterase" evidence="1">
    <location>
        <begin position="13"/>
        <end position="222"/>
    </location>
</feature>
<evidence type="ECO:0000313" key="3">
    <source>
        <dbReference type="Proteomes" id="UP000619788"/>
    </source>
</evidence>
<dbReference type="GO" id="GO:0008419">
    <property type="term" value="F:RNA lariat debranching enzyme activity"/>
    <property type="evidence" value="ECO:0007669"/>
    <property type="project" value="TreeGrafter"/>
</dbReference>
<proteinExistence type="predicted"/>
<dbReference type="PANTHER" id="PTHR12849:SF0">
    <property type="entry name" value="LARIAT DEBRANCHING ENZYME"/>
    <property type="match status" value="1"/>
</dbReference>
<dbReference type="InterPro" id="IPR004843">
    <property type="entry name" value="Calcineurin-like_PHP"/>
</dbReference>
<sequence>MTGGDGAQARPTRVLVVGDVHGQFERLAGWSAAVQRARGPLDAILAVGDVEPNRDEIDAAGVHGPAKYRTLGDFPKVAQRQLDLGAPLYFIGGNHEPWPALDAEGPGWWSGGEAYFLGRAGAAEVAGLRVAFLSGIYAPRVTDVPGAPRETLKERNYYTREELEQVAAAARRQGPVDVLLTHDWPSGIAGRDLGEHVGRPELRDLCERVRPDWYFCGHMHRPNRASIGPARVVCLGHIRSGPAALALLEREPGGRTVLVENPARRSPGPQAIAGDSR</sequence>
<reference evidence="2 3" key="1">
    <citation type="submission" date="2021-01" db="EMBL/GenBank/DDBJ databases">
        <title>Whole genome shotgun sequence of Planobispora siamensis NBRC 107568.</title>
        <authorList>
            <person name="Komaki H."/>
            <person name="Tamura T."/>
        </authorList>
    </citation>
    <scope>NUCLEOTIDE SEQUENCE [LARGE SCALE GENOMIC DNA]</scope>
    <source>
        <strain evidence="2 3">NBRC 107568</strain>
    </source>
</reference>
<dbReference type="EMBL" id="BOOJ01000032">
    <property type="protein sequence ID" value="GIH93377.1"/>
    <property type="molecule type" value="Genomic_DNA"/>
</dbReference>
<dbReference type="AlphaFoldDB" id="A0A8J3WMD7"/>
<evidence type="ECO:0000313" key="2">
    <source>
        <dbReference type="EMBL" id="GIH93377.1"/>
    </source>
</evidence>
<comment type="caution">
    <text evidence="2">The sequence shown here is derived from an EMBL/GenBank/DDBJ whole genome shotgun (WGS) entry which is preliminary data.</text>
</comment>
<dbReference type="PANTHER" id="PTHR12849">
    <property type="entry name" value="RNA LARIAT DEBRANCHING ENZYME"/>
    <property type="match status" value="1"/>
</dbReference>
<evidence type="ECO:0000259" key="1">
    <source>
        <dbReference type="Pfam" id="PF00149"/>
    </source>
</evidence>
<keyword evidence="3" id="KW-1185">Reference proteome</keyword>
<name>A0A8J3WMD7_9ACTN</name>
<dbReference type="GO" id="GO:0000398">
    <property type="term" value="P:mRNA splicing, via spliceosome"/>
    <property type="evidence" value="ECO:0007669"/>
    <property type="project" value="TreeGrafter"/>
</dbReference>
<gene>
    <name evidence="2" type="ORF">Psi01_40070</name>
</gene>
<dbReference type="RefSeq" id="WP_204065541.1">
    <property type="nucleotide sequence ID" value="NZ_BOOJ01000032.1"/>
</dbReference>
<dbReference type="SUPFAM" id="SSF56300">
    <property type="entry name" value="Metallo-dependent phosphatases"/>
    <property type="match status" value="1"/>
</dbReference>
<protein>
    <recommendedName>
        <fullName evidence="1">Calcineurin-like phosphoesterase domain-containing protein</fullName>
    </recommendedName>
</protein>
<dbReference type="Gene3D" id="3.60.21.10">
    <property type="match status" value="1"/>
</dbReference>
<dbReference type="Pfam" id="PF00149">
    <property type="entry name" value="Metallophos"/>
    <property type="match status" value="1"/>
</dbReference>
<dbReference type="Proteomes" id="UP000619788">
    <property type="component" value="Unassembled WGS sequence"/>
</dbReference>
<accession>A0A8J3WMD7</accession>